<dbReference type="OrthoDB" id="973569at2"/>
<evidence type="ECO:0000313" key="2">
    <source>
        <dbReference type="Proteomes" id="UP000219452"/>
    </source>
</evidence>
<dbReference type="AlphaFoldDB" id="A0A286G8C1"/>
<sequence>MQLRYFIYVFLVFIAGLNACKNPLDGVKLGLKDPLQDGVVTYRFNDPAGNPMPSVNQVTIAGPDARQIVTTLNSTRYKLNSDGVLMVAPSPATVYSAQKPLRFSIVVEAKDYLTVIQPVIISDVKQQSRSVRRININKPPTTLNAARTTANTTVNGVVTATVSLGTTPQGTDADRATATLLAGTKLGDRDGHALDGNLTMVLIHTNARNGQATRYVPGGGIMSSVAARNGGASQGTMRFLSLVGSITLQIYDAQFQLATTALPAVPLTMELYQQAYNSSKNRVIQTGDSIPLFSYDEFTNQWQEEKPGIVRKNQQTGRLEYTVDAAKAAAYVVGWAEVICASGPVFKVSSRLSNVDVNYLCKLIDVATGNEVSSFYANANNGAIIRASNQSKNRRLKLQVFDETDAWGKGTKGGLIGESAPGLTCDQTPITINLGALPEPPPVTLEIKFSCPSGTKLDESLLPAIMKTQYSEVGQNDWNDLISVTRTNRKVVSYKLKVGRYYDFRASTDGGASWPLRQSNYLIDKSEWTLKIKADVYCK</sequence>
<dbReference type="RefSeq" id="WP_097127225.1">
    <property type="nucleotide sequence ID" value="NZ_OCNH01000003.1"/>
</dbReference>
<protein>
    <submittedName>
        <fullName evidence="1">Uncharacterized protein</fullName>
    </submittedName>
</protein>
<name>A0A286G8C1_9BACT</name>
<reference evidence="2" key="1">
    <citation type="submission" date="2017-09" db="EMBL/GenBank/DDBJ databases">
        <authorList>
            <person name="Varghese N."/>
            <person name="Submissions S."/>
        </authorList>
    </citation>
    <scope>NUCLEOTIDE SEQUENCE [LARGE SCALE GENOMIC DNA]</scope>
    <source>
        <strain evidence="2">DSM 29961</strain>
    </source>
</reference>
<evidence type="ECO:0000313" key="1">
    <source>
        <dbReference type="EMBL" id="SOD91827.1"/>
    </source>
</evidence>
<keyword evidence="2" id="KW-1185">Reference proteome</keyword>
<dbReference type="EMBL" id="OCNH01000003">
    <property type="protein sequence ID" value="SOD91827.1"/>
    <property type="molecule type" value="Genomic_DNA"/>
</dbReference>
<accession>A0A286G8C1</accession>
<organism evidence="1 2">
    <name type="scientific">Spirosoma fluviale</name>
    <dbReference type="NCBI Taxonomy" id="1597977"/>
    <lineage>
        <taxon>Bacteria</taxon>
        <taxon>Pseudomonadati</taxon>
        <taxon>Bacteroidota</taxon>
        <taxon>Cytophagia</taxon>
        <taxon>Cytophagales</taxon>
        <taxon>Cytophagaceae</taxon>
        <taxon>Spirosoma</taxon>
    </lineage>
</organism>
<dbReference type="Proteomes" id="UP000219452">
    <property type="component" value="Unassembled WGS sequence"/>
</dbReference>
<proteinExistence type="predicted"/>
<gene>
    <name evidence="1" type="ORF">SAMN06269250_3660</name>
</gene>